<reference evidence="2 3" key="1">
    <citation type="journal article" date="2020" name="Nat. Commun.">
        <title>Genome of Tripterygium wilfordii and identification of cytochrome P450 involved in triptolide biosynthesis.</title>
        <authorList>
            <person name="Tu L."/>
            <person name="Su P."/>
            <person name="Zhang Z."/>
            <person name="Gao L."/>
            <person name="Wang J."/>
            <person name="Hu T."/>
            <person name="Zhou J."/>
            <person name="Zhang Y."/>
            <person name="Zhao Y."/>
            <person name="Liu Y."/>
            <person name="Song Y."/>
            <person name="Tong Y."/>
            <person name="Lu Y."/>
            <person name="Yang J."/>
            <person name="Xu C."/>
            <person name="Jia M."/>
            <person name="Peters R.J."/>
            <person name="Huang L."/>
            <person name="Gao W."/>
        </authorList>
    </citation>
    <scope>NUCLEOTIDE SEQUENCE [LARGE SCALE GENOMIC DNA]</scope>
    <source>
        <strain evidence="3">cv. XIE 37</strain>
        <tissue evidence="2">Leaf</tissue>
    </source>
</reference>
<protein>
    <submittedName>
        <fullName evidence="2">Uncharacterized protein</fullName>
    </submittedName>
</protein>
<feature type="region of interest" description="Disordered" evidence="1">
    <location>
        <begin position="432"/>
        <end position="490"/>
    </location>
</feature>
<evidence type="ECO:0000313" key="2">
    <source>
        <dbReference type="EMBL" id="KAF5734415.1"/>
    </source>
</evidence>
<dbReference type="OrthoDB" id="786875at2759"/>
<sequence length="686" mass="77265">MLVHGDFDLNCVQRDTQSLKQVLKQKMLNQEALFRNQVHELHQLYKIQKTLMQDTGYGEFDEHYFYNASGRSSLVPLTPPKNYESLKKEPRFSSMPKGGSTQFTGREFVERRHGACDRIQWRPLDLQIPAKDFISCVDKNLPKNYNCWDKNMEFKNPHFDGNGSDPESLELSLSLGDEDRRKRSPMRTLFGKKTYSSPQNIIDLDEPTEMIPNGDTKNGTSPGCTAPIPFLVTKIESKLSVISDPTISKSVAKDLALEIGESCSMVDDSECFHDRSSFNKAFKEHHKDILRGSLFNKKQVFTSENLGHVDVCKVQLDYLSCYSNNPVVEYKTSAVVRESDAVNLALMDSSSEIMGKEIWKGKSKSNEKIDGKVCLSGSNSSVSRQSIGLCENIDYQSGDDKNEEVGLKSEFRMFAVTRQAGCENGYVEANEALGGSHQSPSTFQDGHGDKSSASRKSICISDNDSNSGKTRQSEVLSENSKISGSNQYSGTALGSQIVETSVTEHDRRSSNSSDLKHKSCDNKDSAEVDCLIKIGAQSLLKISLDNSSCLDPCKQAGTNETENDKEELPRYSSDSYELMVLKLTESTEDDDSVSSKLFEVNETETRDFSMKLRRGRRMKDFQKEILPSLASLSRHEIREDMNIMEAVLRSREYRKMRAKTADKGDWYTPVRNKRSRLNYTGRRNIS</sequence>
<evidence type="ECO:0000256" key="1">
    <source>
        <dbReference type="SAM" id="MobiDB-lite"/>
    </source>
</evidence>
<feature type="compositionally biased region" description="Polar residues" evidence="1">
    <location>
        <begin position="460"/>
        <end position="490"/>
    </location>
</feature>
<dbReference type="Proteomes" id="UP000593562">
    <property type="component" value="Unassembled WGS sequence"/>
</dbReference>
<dbReference type="PANTHER" id="PTHR33167">
    <property type="entry name" value="TRANSCRIPTION FACTOR, PUTATIVE (DUF863)-RELATED"/>
    <property type="match status" value="1"/>
</dbReference>
<proteinExistence type="predicted"/>
<keyword evidence="3" id="KW-1185">Reference proteome</keyword>
<dbReference type="EMBL" id="JAAARO010000016">
    <property type="protein sequence ID" value="KAF5734415.1"/>
    <property type="molecule type" value="Genomic_DNA"/>
</dbReference>
<comment type="caution">
    <text evidence="2">The sequence shown here is derived from an EMBL/GenBank/DDBJ whole genome shotgun (WGS) entry which is preliminary data.</text>
</comment>
<dbReference type="InterPro" id="IPR008581">
    <property type="entry name" value="DUF863_pln"/>
</dbReference>
<feature type="compositionally biased region" description="Basic and acidic residues" evidence="1">
    <location>
        <begin position="502"/>
        <end position="520"/>
    </location>
</feature>
<dbReference type="PANTHER" id="PTHR33167:SF29">
    <property type="entry name" value="T28K15.14 PROTEIN"/>
    <property type="match status" value="1"/>
</dbReference>
<name>A0A7J7CK27_TRIWF</name>
<gene>
    <name evidence="2" type="ORF">HS088_TW16G00864</name>
</gene>
<dbReference type="InParanoid" id="A0A7J7CK27"/>
<accession>A0A7J7CK27</accession>
<dbReference type="AlphaFoldDB" id="A0A7J7CK27"/>
<feature type="region of interest" description="Disordered" evidence="1">
    <location>
        <begin position="501"/>
        <end position="520"/>
    </location>
</feature>
<organism evidence="2 3">
    <name type="scientific">Tripterygium wilfordii</name>
    <name type="common">Thunder God vine</name>
    <dbReference type="NCBI Taxonomy" id="458696"/>
    <lineage>
        <taxon>Eukaryota</taxon>
        <taxon>Viridiplantae</taxon>
        <taxon>Streptophyta</taxon>
        <taxon>Embryophyta</taxon>
        <taxon>Tracheophyta</taxon>
        <taxon>Spermatophyta</taxon>
        <taxon>Magnoliopsida</taxon>
        <taxon>eudicotyledons</taxon>
        <taxon>Gunneridae</taxon>
        <taxon>Pentapetalae</taxon>
        <taxon>rosids</taxon>
        <taxon>fabids</taxon>
        <taxon>Celastrales</taxon>
        <taxon>Celastraceae</taxon>
        <taxon>Tripterygium</taxon>
    </lineage>
</organism>
<dbReference type="Pfam" id="PF05904">
    <property type="entry name" value="DUF863"/>
    <property type="match status" value="1"/>
</dbReference>
<evidence type="ECO:0000313" key="3">
    <source>
        <dbReference type="Proteomes" id="UP000593562"/>
    </source>
</evidence>